<dbReference type="Pfam" id="PF00498">
    <property type="entry name" value="FHA"/>
    <property type="match status" value="1"/>
</dbReference>
<evidence type="ECO:0000313" key="4">
    <source>
        <dbReference type="Proteomes" id="UP000015441"/>
    </source>
</evidence>
<accession>N1JIS6</accession>
<organism evidence="3 4">
    <name type="scientific">Blumeria graminis f. sp. hordei (strain DH14)</name>
    <name type="common">Barley powdery mildew</name>
    <name type="synonym">Oidium monilioides f. sp. hordei</name>
    <dbReference type="NCBI Taxonomy" id="546991"/>
    <lineage>
        <taxon>Eukaryota</taxon>
        <taxon>Fungi</taxon>
        <taxon>Dikarya</taxon>
        <taxon>Ascomycota</taxon>
        <taxon>Pezizomycotina</taxon>
        <taxon>Leotiomycetes</taxon>
        <taxon>Erysiphales</taxon>
        <taxon>Erysiphaceae</taxon>
        <taxon>Blumeria</taxon>
        <taxon>Blumeria hordei</taxon>
    </lineage>
</organism>
<feature type="domain" description="FHA" evidence="2">
    <location>
        <begin position="33"/>
        <end position="94"/>
    </location>
</feature>
<dbReference type="OrthoDB" id="4096268at2759"/>
<evidence type="ECO:0000313" key="3">
    <source>
        <dbReference type="EMBL" id="CCU78323.1"/>
    </source>
</evidence>
<dbReference type="eggNOG" id="KOG3872">
    <property type="taxonomic scope" value="Eukaryota"/>
</dbReference>
<reference evidence="3 4" key="1">
    <citation type="journal article" date="2010" name="Science">
        <title>Genome expansion and gene loss in powdery mildew fungi reveal tradeoffs in extreme parasitism.</title>
        <authorList>
            <person name="Spanu P.D."/>
            <person name="Abbott J.C."/>
            <person name="Amselem J."/>
            <person name="Burgis T.A."/>
            <person name="Soanes D.M."/>
            <person name="Stueber K."/>
            <person name="Ver Loren van Themaat E."/>
            <person name="Brown J.K.M."/>
            <person name="Butcher S.A."/>
            <person name="Gurr S.J."/>
            <person name="Lebrun M.-H."/>
            <person name="Ridout C.J."/>
            <person name="Schulze-Lefert P."/>
            <person name="Talbot N.J."/>
            <person name="Ahmadinejad N."/>
            <person name="Ametz C."/>
            <person name="Barton G.R."/>
            <person name="Benjdia M."/>
            <person name="Bidzinski P."/>
            <person name="Bindschedler L.V."/>
            <person name="Both M."/>
            <person name="Brewer M.T."/>
            <person name="Cadle-Davidson L."/>
            <person name="Cadle-Davidson M.M."/>
            <person name="Collemare J."/>
            <person name="Cramer R."/>
            <person name="Frenkel O."/>
            <person name="Godfrey D."/>
            <person name="Harriman J."/>
            <person name="Hoede C."/>
            <person name="King B.C."/>
            <person name="Klages S."/>
            <person name="Kleemann J."/>
            <person name="Knoll D."/>
            <person name="Koti P.S."/>
            <person name="Kreplak J."/>
            <person name="Lopez-Ruiz F.J."/>
            <person name="Lu X."/>
            <person name="Maekawa T."/>
            <person name="Mahanil S."/>
            <person name="Micali C."/>
            <person name="Milgroom M.G."/>
            <person name="Montana G."/>
            <person name="Noir S."/>
            <person name="O'Connell R.J."/>
            <person name="Oberhaensli S."/>
            <person name="Parlange F."/>
            <person name="Pedersen C."/>
            <person name="Quesneville H."/>
            <person name="Reinhardt R."/>
            <person name="Rott M."/>
            <person name="Sacristan S."/>
            <person name="Schmidt S.M."/>
            <person name="Schoen M."/>
            <person name="Skamnioti P."/>
            <person name="Sommer H."/>
            <person name="Stephens A."/>
            <person name="Takahara H."/>
            <person name="Thordal-Christensen H."/>
            <person name="Vigouroux M."/>
            <person name="Wessling R."/>
            <person name="Wicker T."/>
            <person name="Panstruga R."/>
        </authorList>
    </citation>
    <scope>NUCLEOTIDE SEQUENCE [LARGE SCALE GENOMIC DNA]</scope>
    <source>
        <strain evidence="3">DH14</strain>
    </source>
</reference>
<evidence type="ECO:0000259" key="2">
    <source>
        <dbReference type="PROSITE" id="PS50006"/>
    </source>
</evidence>
<dbReference type="SUPFAM" id="SSF49879">
    <property type="entry name" value="SMAD/FHA domain"/>
    <property type="match status" value="1"/>
</dbReference>
<keyword evidence="1" id="KW-0812">Transmembrane</keyword>
<feature type="transmembrane region" description="Helical" evidence="1">
    <location>
        <begin position="674"/>
        <end position="693"/>
    </location>
</feature>
<keyword evidence="4" id="KW-1185">Reference proteome</keyword>
<gene>
    <name evidence="3" type="ORF">BGHDH14_bghG003981000001001</name>
</gene>
<dbReference type="Proteomes" id="UP000015441">
    <property type="component" value="Unassembled WGS sequence"/>
</dbReference>
<dbReference type="InterPro" id="IPR000253">
    <property type="entry name" value="FHA_dom"/>
</dbReference>
<dbReference type="InterPro" id="IPR008984">
    <property type="entry name" value="SMAD_FHA_dom_sf"/>
</dbReference>
<dbReference type="PROSITE" id="PS50006">
    <property type="entry name" value="FHA_DOMAIN"/>
    <property type="match status" value="1"/>
</dbReference>
<dbReference type="InParanoid" id="N1JIS6"/>
<name>N1JIS6_BLUG1</name>
<protein>
    <submittedName>
        <fullName evidence="3">FHA domain protein</fullName>
    </submittedName>
</protein>
<comment type="caution">
    <text evidence="3">The sequence shown here is derived from an EMBL/GenBank/DDBJ whole genome shotgun (WGS) entry which is preliminary data.</text>
</comment>
<dbReference type="HOGENOM" id="CLU_398600_0_0_1"/>
<evidence type="ECO:0000256" key="1">
    <source>
        <dbReference type="SAM" id="Phobius"/>
    </source>
</evidence>
<dbReference type="STRING" id="546991.N1JIS6"/>
<dbReference type="AlphaFoldDB" id="N1JIS6"/>
<dbReference type="Gene3D" id="2.60.200.20">
    <property type="match status" value="1"/>
</dbReference>
<keyword evidence="1" id="KW-1133">Transmembrane helix</keyword>
<proteinExistence type="predicted"/>
<dbReference type="EMBL" id="CAUH01003981">
    <property type="protein sequence ID" value="CCU78323.1"/>
    <property type="molecule type" value="Genomic_DNA"/>
</dbReference>
<dbReference type="SMART" id="SM00240">
    <property type="entry name" value="FHA"/>
    <property type="match status" value="1"/>
</dbReference>
<sequence length="700" mass="78543">MDFKVSLTLTVLNNDSIFPAIRVITLCPKNPSIVVGRASRSPNKALYCATDNAWLDSPVISRDHAIITLDSKRQSLTLQDTDSLHGTRLNDFQMTSFIPANLYNGDNVTFGAEVKRGSKIFAACTLQNFNLINGPYTFLNSFSFRETSNFELFESSDSDNRFSQNENDEDNDISEFISRIGRGFTKASLNERLKAISATESSGAVLYSNNQNNFYGDMNHRSQLGTHQNKKSSLKIKKNGIQVGTSICDIKSCTNSSAIIREKNDCQFSSDSLPRYLGDINTGLCNSEMFELPNTIDLRNKDISIVPFSQTNNIDNSLDARSYLDRSTETRALVGTTSSNESQNLLCYRNSRYKLSRNSLDDNMVSYHQISPQAGDYKHEDRPHLNRTFHEYPQSKSVLASKRMTSSPSMTLLASPQAEYFSPSSWEKSSYSDDVPFLRAANRNKNISKSGTGCVNDSKKRWSRILDDSIDKSFYFKAREFNKAHFHSMTRQEKCTPFQQVQPGIYQQDRNSGNLQASCRGYNYVSLAPTLCGDDKKSSDIDNSITKGYLSIEKSQDSKSWNQKPSLSPLMNNIKSCRAQQKSLVALSTKDTQAKNVLEINEASNLESMRQSDGTKRKFRAISGDNNREQEICSQPEVLLRESDENSNKVSEPLEFSVKTDGRPKKRQRYLERFGYAALGGFAAAAGLFSLLVTTAPEFS</sequence>
<keyword evidence="1" id="KW-0472">Membrane</keyword>